<proteinExistence type="predicted"/>
<dbReference type="SUPFAM" id="SSF53335">
    <property type="entry name" value="S-adenosyl-L-methionine-dependent methyltransferases"/>
    <property type="match status" value="1"/>
</dbReference>
<dbReference type="Gene3D" id="2.20.25.10">
    <property type="match status" value="1"/>
</dbReference>
<dbReference type="CDD" id="cd02440">
    <property type="entry name" value="AdoMet_MTases"/>
    <property type="match status" value="1"/>
</dbReference>
<evidence type="ECO:0000313" key="1">
    <source>
        <dbReference type="EMBL" id="RCX30356.1"/>
    </source>
</evidence>
<comment type="caution">
    <text evidence="1">The sequence shown here is derived from an EMBL/GenBank/DDBJ whole genome shotgun (WGS) entry which is preliminary data.</text>
</comment>
<dbReference type="OrthoDB" id="9768004at2"/>
<accession>A0A369CCA0</accession>
<dbReference type="EMBL" id="QPJY01000005">
    <property type="protein sequence ID" value="RCX30356.1"/>
    <property type="molecule type" value="Genomic_DNA"/>
</dbReference>
<dbReference type="PANTHER" id="PTHR45445">
    <property type="match status" value="1"/>
</dbReference>
<dbReference type="Pfam" id="PF13489">
    <property type="entry name" value="Methyltransf_23"/>
    <property type="match status" value="1"/>
</dbReference>
<dbReference type="AlphaFoldDB" id="A0A369CCA0"/>
<sequence>MRMELISTLTCPESRPGSPCGGPLRLERTPRPELDAAGTELREGVLRCPECGAEYPVIAGIAILLPQVQGWLRANYYYLIAGAAQAGGVGAEMTAWLEARDWHLGNRFASNYYEENRWVNIFTSTHYDTTPAGADDRSPLGRFIASQPQVFETVETMLARHLDGPVARALDVGTNVGGMAQRLGSLAASVIGIDLAYNPVLAARRIQTGHPLPQREYRRYLDGRHHELRPLPAERANTEFLVASATALPLSGRFALITALNVVDVVPDPVAFLGRLAEHLEPDGLLLITSPYSWGSDDVPIDAWVGATREAPSAEQMVRELEGLGFGILESVDHVPWVLREHQRWYRAFLNHCILARRGRN</sequence>
<organism evidence="1 2">
    <name type="scientific">Thioalbus denitrificans</name>
    <dbReference type="NCBI Taxonomy" id="547122"/>
    <lineage>
        <taxon>Bacteria</taxon>
        <taxon>Pseudomonadati</taxon>
        <taxon>Pseudomonadota</taxon>
        <taxon>Gammaproteobacteria</taxon>
        <taxon>Chromatiales</taxon>
        <taxon>Ectothiorhodospiraceae</taxon>
        <taxon>Thioalbus</taxon>
    </lineage>
</organism>
<keyword evidence="2" id="KW-1185">Reference proteome</keyword>
<gene>
    <name evidence="1" type="ORF">DFQ59_105190</name>
</gene>
<dbReference type="Gene3D" id="3.40.50.150">
    <property type="entry name" value="Vaccinia Virus protein VP39"/>
    <property type="match status" value="1"/>
</dbReference>
<evidence type="ECO:0000313" key="2">
    <source>
        <dbReference type="Proteomes" id="UP000252707"/>
    </source>
</evidence>
<dbReference type="PANTHER" id="PTHR45445:SF2">
    <property type="entry name" value="METHYLTRANSFERASE TYPE 11 DOMAIN-CONTAINING PROTEIN"/>
    <property type="match status" value="1"/>
</dbReference>
<name>A0A369CCA0_9GAMM</name>
<dbReference type="InterPro" id="IPR029063">
    <property type="entry name" value="SAM-dependent_MTases_sf"/>
</dbReference>
<dbReference type="RefSeq" id="WP_114279952.1">
    <property type="nucleotide sequence ID" value="NZ_QPJY01000005.1"/>
</dbReference>
<protein>
    <submittedName>
        <fullName evidence="1">Trm112p-like protein</fullName>
    </submittedName>
</protein>
<dbReference type="Proteomes" id="UP000252707">
    <property type="component" value="Unassembled WGS sequence"/>
</dbReference>
<reference evidence="1 2" key="1">
    <citation type="submission" date="2018-07" db="EMBL/GenBank/DDBJ databases">
        <title>Genomic Encyclopedia of Type Strains, Phase IV (KMG-IV): sequencing the most valuable type-strain genomes for metagenomic binning, comparative biology and taxonomic classification.</title>
        <authorList>
            <person name="Goeker M."/>
        </authorList>
    </citation>
    <scope>NUCLEOTIDE SEQUENCE [LARGE SCALE GENOMIC DNA]</scope>
    <source>
        <strain evidence="1 2">DSM 26407</strain>
    </source>
</reference>
<dbReference type="SUPFAM" id="SSF158997">
    <property type="entry name" value="Trm112p-like"/>
    <property type="match status" value="1"/>
</dbReference>